<dbReference type="GO" id="GO:0005524">
    <property type="term" value="F:ATP binding"/>
    <property type="evidence" value="ECO:0007669"/>
    <property type="project" value="UniProtKB-KW"/>
</dbReference>
<keyword evidence="3" id="KW-0812">Transmembrane</keyword>
<evidence type="ECO:0000259" key="4">
    <source>
        <dbReference type="PROSITE" id="PS50011"/>
    </source>
</evidence>
<dbReference type="EMBL" id="JBFOLK010000013">
    <property type="protein sequence ID" value="KAL2467294.1"/>
    <property type="molecule type" value="Genomic_DNA"/>
</dbReference>
<organism evidence="5 6">
    <name type="scientific">Abeliophyllum distichum</name>
    <dbReference type="NCBI Taxonomy" id="126358"/>
    <lineage>
        <taxon>Eukaryota</taxon>
        <taxon>Viridiplantae</taxon>
        <taxon>Streptophyta</taxon>
        <taxon>Embryophyta</taxon>
        <taxon>Tracheophyta</taxon>
        <taxon>Spermatophyta</taxon>
        <taxon>Magnoliopsida</taxon>
        <taxon>eudicotyledons</taxon>
        <taxon>Gunneridae</taxon>
        <taxon>Pentapetalae</taxon>
        <taxon>asterids</taxon>
        <taxon>lamiids</taxon>
        <taxon>Lamiales</taxon>
        <taxon>Oleaceae</taxon>
        <taxon>Forsythieae</taxon>
        <taxon>Abeliophyllum</taxon>
    </lineage>
</organism>
<dbReference type="InterPro" id="IPR001245">
    <property type="entry name" value="Ser-Thr/Tyr_kinase_cat_dom"/>
</dbReference>
<name>A0ABD1PUJ1_9LAMI</name>
<keyword evidence="3" id="KW-0472">Membrane</keyword>
<keyword evidence="5" id="KW-0808">Transferase</keyword>
<gene>
    <name evidence="5" type="ORF">Adt_43145</name>
</gene>
<dbReference type="FunFam" id="1.10.510.10:FF:000477">
    <property type="entry name" value="Receptor protein kinase CRINKLY4"/>
    <property type="match status" value="1"/>
</dbReference>
<sequence>MRYDDQMIIIYDLVLALVSISIIILVVLLVIFCKKKPIKAEETLTAKRSACSYSLMEIDAATERFSHRRVIGKGHLGTVYAAVMPPKGEIVAVKRIHPWLVLNNPGFGFSSIIKWLSLAENPHVVPILGFSEAPGERIIVMEFGGMLSLDFYLHQNPDGAALLDWRWRLRIAAGAARGIEYLHEVVAPPIIHGCIKPSNILINEKFCAKISDYGLYFMAAHERQGLVGHVDEECWLEKRGASKESDVYGFGVVLLELLSGRKSEQGLLVKWAIPLIKGMKFSEFLDPKLALPCDIKPLVRLARVALACVGNSRKNRISIVQVAAILNNLEME</sequence>
<keyword evidence="2" id="KW-0067">ATP-binding</keyword>
<dbReference type="PANTHER" id="PTHR27001">
    <property type="entry name" value="OS01G0253100 PROTEIN"/>
    <property type="match status" value="1"/>
</dbReference>
<protein>
    <submittedName>
        <fullName evidence="5">Protein kinase superfamily protein</fullName>
    </submittedName>
</protein>
<keyword evidence="6" id="KW-1185">Reference proteome</keyword>
<proteinExistence type="predicted"/>
<feature type="domain" description="Protein kinase" evidence="4">
    <location>
        <begin position="65"/>
        <end position="332"/>
    </location>
</feature>
<evidence type="ECO:0000256" key="2">
    <source>
        <dbReference type="ARBA" id="ARBA00022840"/>
    </source>
</evidence>
<dbReference type="PANTHER" id="PTHR27001:SF39">
    <property type="entry name" value="PROTEIN KINASE SUPERFAMILY PROTEIN"/>
    <property type="match status" value="1"/>
</dbReference>
<dbReference type="Gene3D" id="1.10.510.10">
    <property type="entry name" value="Transferase(Phosphotransferase) domain 1"/>
    <property type="match status" value="1"/>
</dbReference>
<keyword evidence="3" id="KW-1133">Transmembrane helix</keyword>
<comment type="caution">
    <text evidence="5">The sequence shown here is derived from an EMBL/GenBank/DDBJ whole genome shotgun (WGS) entry which is preliminary data.</text>
</comment>
<dbReference type="Pfam" id="PF07714">
    <property type="entry name" value="PK_Tyr_Ser-Thr"/>
    <property type="match status" value="1"/>
</dbReference>
<keyword evidence="5" id="KW-0418">Kinase</keyword>
<evidence type="ECO:0000313" key="5">
    <source>
        <dbReference type="EMBL" id="KAL2467294.1"/>
    </source>
</evidence>
<dbReference type="InterPro" id="IPR000719">
    <property type="entry name" value="Prot_kinase_dom"/>
</dbReference>
<dbReference type="FunFam" id="3.30.200.20:FF:000638">
    <property type="entry name" value="serine/threonine-protein kinase-like protein ACR4"/>
    <property type="match status" value="1"/>
</dbReference>
<accession>A0ABD1PUJ1</accession>
<dbReference type="SUPFAM" id="SSF56112">
    <property type="entry name" value="Protein kinase-like (PK-like)"/>
    <property type="match status" value="1"/>
</dbReference>
<evidence type="ECO:0000256" key="1">
    <source>
        <dbReference type="ARBA" id="ARBA00022741"/>
    </source>
</evidence>
<keyword evidence="1" id="KW-0547">Nucleotide-binding</keyword>
<evidence type="ECO:0000256" key="3">
    <source>
        <dbReference type="SAM" id="Phobius"/>
    </source>
</evidence>
<dbReference type="PROSITE" id="PS50011">
    <property type="entry name" value="PROTEIN_KINASE_DOM"/>
    <property type="match status" value="1"/>
</dbReference>
<dbReference type="GO" id="GO:0016301">
    <property type="term" value="F:kinase activity"/>
    <property type="evidence" value="ECO:0007669"/>
    <property type="project" value="UniProtKB-KW"/>
</dbReference>
<dbReference type="AlphaFoldDB" id="A0ABD1PUJ1"/>
<feature type="transmembrane region" description="Helical" evidence="3">
    <location>
        <begin position="9"/>
        <end position="32"/>
    </location>
</feature>
<reference evidence="6" key="1">
    <citation type="submission" date="2024-07" db="EMBL/GenBank/DDBJ databases">
        <title>Two chromosome-level genome assemblies of Korean endemic species Abeliophyllum distichum and Forsythia ovata (Oleaceae).</title>
        <authorList>
            <person name="Jang H."/>
        </authorList>
    </citation>
    <scope>NUCLEOTIDE SEQUENCE [LARGE SCALE GENOMIC DNA]</scope>
</reference>
<evidence type="ECO:0000313" key="6">
    <source>
        <dbReference type="Proteomes" id="UP001604336"/>
    </source>
</evidence>
<dbReference type="Proteomes" id="UP001604336">
    <property type="component" value="Unassembled WGS sequence"/>
</dbReference>
<dbReference type="Gene3D" id="3.30.200.20">
    <property type="entry name" value="Phosphorylase Kinase, domain 1"/>
    <property type="match status" value="1"/>
</dbReference>
<dbReference type="InterPro" id="IPR011009">
    <property type="entry name" value="Kinase-like_dom_sf"/>
</dbReference>